<name>A0A3M7S004_BRAPC</name>
<organism evidence="2 3">
    <name type="scientific">Brachionus plicatilis</name>
    <name type="common">Marine rotifer</name>
    <name type="synonym">Brachionus muelleri</name>
    <dbReference type="NCBI Taxonomy" id="10195"/>
    <lineage>
        <taxon>Eukaryota</taxon>
        <taxon>Metazoa</taxon>
        <taxon>Spiralia</taxon>
        <taxon>Gnathifera</taxon>
        <taxon>Rotifera</taxon>
        <taxon>Eurotatoria</taxon>
        <taxon>Monogononta</taxon>
        <taxon>Pseudotrocha</taxon>
        <taxon>Ploima</taxon>
        <taxon>Brachionidae</taxon>
        <taxon>Brachionus</taxon>
    </lineage>
</organism>
<proteinExistence type="predicted"/>
<gene>
    <name evidence="2" type="ORF">BpHYR1_004673</name>
</gene>
<accession>A0A3M7S004</accession>
<feature type="transmembrane region" description="Helical" evidence="1">
    <location>
        <begin position="12"/>
        <end position="33"/>
    </location>
</feature>
<evidence type="ECO:0000313" key="3">
    <source>
        <dbReference type="Proteomes" id="UP000276133"/>
    </source>
</evidence>
<dbReference type="EMBL" id="REGN01002309">
    <property type="protein sequence ID" value="RNA28927.1"/>
    <property type="molecule type" value="Genomic_DNA"/>
</dbReference>
<keyword evidence="1" id="KW-0812">Transmembrane</keyword>
<protein>
    <submittedName>
        <fullName evidence="2">Uncharacterized protein</fullName>
    </submittedName>
</protein>
<reference evidence="2 3" key="1">
    <citation type="journal article" date="2018" name="Sci. Rep.">
        <title>Genomic signatures of local adaptation to the degree of environmental predictability in rotifers.</title>
        <authorList>
            <person name="Franch-Gras L."/>
            <person name="Hahn C."/>
            <person name="Garcia-Roger E.M."/>
            <person name="Carmona M.J."/>
            <person name="Serra M."/>
            <person name="Gomez A."/>
        </authorList>
    </citation>
    <scope>NUCLEOTIDE SEQUENCE [LARGE SCALE GENOMIC DNA]</scope>
    <source>
        <strain evidence="2">HYR1</strain>
    </source>
</reference>
<evidence type="ECO:0000313" key="2">
    <source>
        <dbReference type="EMBL" id="RNA28927.1"/>
    </source>
</evidence>
<evidence type="ECO:0000256" key="1">
    <source>
        <dbReference type="SAM" id="Phobius"/>
    </source>
</evidence>
<keyword evidence="1" id="KW-0472">Membrane</keyword>
<comment type="caution">
    <text evidence="2">The sequence shown here is derived from an EMBL/GenBank/DDBJ whole genome shotgun (WGS) entry which is preliminary data.</text>
</comment>
<dbReference type="AlphaFoldDB" id="A0A3M7S004"/>
<dbReference type="Proteomes" id="UP000276133">
    <property type="component" value="Unassembled WGS sequence"/>
</dbReference>
<keyword evidence="3" id="KW-1185">Reference proteome</keyword>
<keyword evidence="1" id="KW-1133">Transmembrane helix</keyword>
<sequence length="67" mass="8102">MFKVNRENKLENLIKFFFIFYHIPSLLELLLFLELPNGEQKEKNNKIFFKNGKLRKLIVSMCLIIIE</sequence>